<dbReference type="OrthoDB" id="7822067at2"/>
<evidence type="ECO:0000313" key="4">
    <source>
        <dbReference type="Proteomes" id="UP000093748"/>
    </source>
</evidence>
<organism evidence="3 4">
    <name type="scientific">Rhizobium loti</name>
    <name type="common">Mesorhizobium loti</name>
    <dbReference type="NCBI Taxonomy" id="381"/>
    <lineage>
        <taxon>Bacteria</taxon>
        <taxon>Pseudomonadati</taxon>
        <taxon>Pseudomonadota</taxon>
        <taxon>Alphaproteobacteria</taxon>
        <taxon>Hyphomicrobiales</taxon>
        <taxon>Phyllobacteriaceae</taxon>
        <taxon>Mesorhizobium</taxon>
    </lineage>
</organism>
<reference evidence="4" key="1">
    <citation type="submission" date="2016-06" db="EMBL/GenBank/DDBJ databases">
        <title>NZP2037 Pacbio-Illumina hybrid assembly.</title>
        <authorList>
            <person name="Ramsay J.P."/>
        </authorList>
    </citation>
    <scope>NUCLEOTIDE SEQUENCE [LARGE SCALE GENOMIC DNA]</scope>
    <source>
        <strain evidence="4">R7ANS::ICEMlSym2042</strain>
    </source>
</reference>
<name>A0A1A5HVI2_RHILI</name>
<evidence type="ECO:0000313" key="3">
    <source>
        <dbReference type="EMBL" id="OBP76843.1"/>
    </source>
</evidence>
<comment type="caution">
    <text evidence="3">The sequence shown here is derived from an EMBL/GenBank/DDBJ whole genome shotgun (WGS) entry which is preliminary data.</text>
</comment>
<proteinExistence type="predicted"/>
<dbReference type="Proteomes" id="UP000093748">
    <property type="component" value="Unassembled WGS sequence"/>
</dbReference>
<dbReference type="AlphaFoldDB" id="A0A1A5HVI2"/>
<accession>A0A1A5HVI2</accession>
<dbReference type="EMBL" id="LZTJ01000012">
    <property type="protein sequence ID" value="OBP76843.1"/>
    <property type="molecule type" value="Genomic_DNA"/>
</dbReference>
<dbReference type="InterPro" id="IPR013783">
    <property type="entry name" value="Ig-like_fold"/>
</dbReference>
<keyword evidence="1" id="KW-0472">Membrane</keyword>
<feature type="transmembrane region" description="Helical" evidence="1">
    <location>
        <begin position="87"/>
        <end position="106"/>
    </location>
</feature>
<evidence type="ECO:0000256" key="1">
    <source>
        <dbReference type="SAM" id="Phobius"/>
    </source>
</evidence>
<evidence type="ECO:0000259" key="2">
    <source>
        <dbReference type="PROSITE" id="PS50853"/>
    </source>
</evidence>
<dbReference type="PROSITE" id="PS50853">
    <property type="entry name" value="FN3"/>
    <property type="match status" value="1"/>
</dbReference>
<dbReference type="InterPro" id="IPR003961">
    <property type="entry name" value="FN3_dom"/>
</dbReference>
<dbReference type="Gene3D" id="2.60.40.10">
    <property type="entry name" value="Immunoglobulins"/>
    <property type="match status" value="1"/>
</dbReference>
<feature type="domain" description="Fibronectin type-III" evidence="2">
    <location>
        <begin position="669"/>
        <end position="765"/>
    </location>
</feature>
<keyword evidence="1" id="KW-0812">Transmembrane</keyword>
<protein>
    <recommendedName>
        <fullName evidence="2">Fibronectin type-III domain-containing protein</fullName>
    </recommendedName>
</protein>
<gene>
    <name evidence="3" type="ORF">BAE39_12240</name>
</gene>
<keyword evidence="1" id="KW-1133">Transmembrane helix</keyword>
<sequence length="765" mass="82832">MDWRCMAHSVNPFDDALRQALAKASRKVTYNPGIGAFETETTQEIVAEGWSGEYRWPVHRDPIFTPIFTAILGSGGFSLFGATISYAAIASAIVTTAIVAGVQYLLTPKPPKPEDGRAPLTQPIPYRFWGVGEARLAGAMMLWEALDNRMFSVQAIVGHRINAYTGYYLNDDKVDVVGGHVQSPGGGRYVDDGRDLVFVYPALGLVPETPIADFVTILSGQGIWTNNHRGDGQASIGMLCVGPGAENFLKSFPYGKPALSVVAELALVWDFRNSAQDPEDPSTWAFSRNPILHLAWHECFNPFGTKRDFRKALLPVLDMWQEEADVCDEDVPRASGGTEKRYECGGFDTTEHDPKSGTNAILATCDGWMCERGDGALLVVAGKFREKYVATLTDADIVGHTVQHDVLPEEEVNQFIPKFTYPATDYTTTDTDYFEDTAAQIAAGRVLPQDGNYIWVQQWRQARRLGKREFARARAKKRGTLDIRFTGMNAIYAPWVRLNTSRRLPSLNGKLINNRRSVLSVSRGGFQMTFVMMPDDIDAWDPALDEGSAPPVPPKPVSDGIPLPIIDTAVAVSGGGSVYIRVVLIDPNRIDVTPVVHYRISDVGGGVPGAWVEQKFPGAAPSAGLIVVNTNPVPANTSIDVQAAYTGANNSYGQWTSTVTLLSTVDTTPPGAVTSVVATGGVGQVSLTWNTPNSGNYVATNIRRNTANNEGTATLVRTEYGAPSSADAWTDTGRAAGTYYYWLRSANASGVESTTSVATGPKVVT</sequence>